<evidence type="ECO:0000259" key="6">
    <source>
        <dbReference type="PROSITE" id="PS51999"/>
    </source>
</evidence>
<proteinExistence type="predicted"/>
<evidence type="ECO:0000256" key="3">
    <source>
        <dbReference type="ARBA" id="ARBA00022833"/>
    </source>
</evidence>
<dbReference type="AlphaFoldDB" id="A0AAW2TZA7"/>
<feature type="compositionally biased region" description="Polar residues" evidence="5">
    <location>
        <begin position="14"/>
        <end position="30"/>
    </location>
</feature>
<dbReference type="Pfam" id="PF06839">
    <property type="entry name" value="Zn_ribbon_GRF"/>
    <property type="match status" value="1"/>
</dbReference>
<name>A0AAW2TZA7_SESRA</name>
<evidence type="ECO:0000256" key="2">
    <source>
        <dbReference type="ARBA" id="ARBA00022771"/>
    </source>
</evidence>
<dbReference type="PANTHER" id="PTHR33248">
    <property type="entry name" value="ZINC ION-BINDING PROTEIN"/>
    <property type="match status" value="1"/>
</dbReference>
<sequence length="123" mass="13998">MDNGDDGNGAATHSRWSPRSTNRHTASSTDSDILRICTCGREVVVQTSWMSNNPGRRFRGCPGIEGKYCRTFQWVDPPMCRRSKELIPGLLIHLNQLETAVKRAKQLVEVQSKQHRSLTVQFW</sequence>
<feature type="region of interest" description="Disordered" evidence="5">
    <location>
        <begin position="1"/>
        <end position="30"/>
    </location>
</feature>
<accession>A0AAW2TZA7</accession>
<protein>
    <recommendedName>
        <fullName evidence="6">GRF-type domain-containing protein</fullName>
    </recommendedName>
</protein>
<keyword evidence="1" id="KW-0479">Metal-binding</keyword>
<feature type="domain" description="GRF-type" evidence="6">
    <location>
        <begin position="37"/>
        <end position="78"/>
    </location>
</feature>
<evidence type="ECO:0000256" key="4">
    <source>
        <dbReference type="PROSITE-ProRule" id="PRU01343"/>
    </source>
</evidence>
<evidence type="ECO:0000256" key="5">
    <source>
        <dbReference type="SAM" id="MobiDB-lite"/>
    </source>
</evidence>
<keyword evidence="2 4" id="KW-0863">Zinc-finger</keyword>
<evidence type="ECO:0000256" key="1">
    <source>
        <dbReference type="ARBA" id="ARBA00022723"/>
    </source>
</evidence>
<dbReference type="GO" id="GO:0008270">
    <property type="term" value="F:zinc ion binding"/>
    <property type="evidence" value="ECO:0007669"/>
    <property type="project" value="UniProtKB-KW"/>
</dbReference>
<organism evidence="7">
    <name type="scientific">Sesamum radiatum</name>
    <name type="common">Black benniseed</name>
    <dbReference type="NCBI Taxonomy" id="300843"/>
    <lineage>
        <taxon>Eukaryota</taxon>
        <taxon>Viridiplantae</taxon>
        <taxon>Streptophyta</taxon>
        <taxon>Embryophyta</taxon>
        <taxon>Tracheophyta</taxon>
        <taxon>Spermatophyta</taxon>
        <taxon>Magnoliopsida</taxon>
        <taxon>eudicotyledons</taxon>
        <taxon>Gunneridae</taxon>
        <taxon>Pentapetalae</taxon>
        <taxon>asterids</taxon>
        <taxon>lamiids</taxon>
        <taxon>Lamiales</taxon>
        <taxon>Pedaliaceae</taxon>
        <taxon>Sesamum</taxon>
    </lineage>
</organism>
<comment type="caution">
    <text evidence="7">The sequence shown here is derived from an EMBL/GenBank/DDBJ whole genome shotgun (WGS) entry which is preliminary data.</text>
</comment>
<gene>
    <name evidence="7" type="ORF">Sradi_1893700</name>
</gene>
<evidence type="ECO:0000313" key="7">
    <source>
        <dbReference type="EMBL" id="KAL0409593.1"/>
    </source>
</evidence>
<dbReference type="EMBL" id="JACGWJ010000007">
    <property type="protein sequence ID" value="KAL0409593.1"/>
    <property type="molecule type" value="Genomic_DNA"/>
</dbReference>
<dbReference type="InterPro" id="IPR010666">
    <property type="entry name" value="Znf_GRF"/>
</dbReference>
<reference evidence="7" key="2">
    <citation type="journal article" date="2024" name="Plant">
        <title>Genomic evolution and insights into agronomic trait innovations of Sesamum species.</title>
        <authorList>
            <person name="Miao H."/>
            <person name="Wang L."/>
            <person name="Qu L."/>
            <person name="Liu H."/>
            <person name="Sun Y."/>
            <person name="Le M."/>
            <person name="Wang Q."/>
            <person name="Wei S."/>
            <person name="Zheng Y."/>
            <person name="Lin W."/>
            <person name="Duan Y."/>
            <person name="Cao H."/>
            <person name="Xiong S."/>
            <person name="Wang X."/>
            <person name="Wei L."/>
            <person name="Li C."/>
            <person name="Ma Q."/>
            <person name="Ju M."/>
            <person name="Zhao R."/>
            <person name="Li G."/>
            <person name="Mu C."/>
            <person name="Tian Q."/>
            <person name="Mei H."/>
            <person name="Zhang T."/>
            <person name="Gao T."/>
            <person name="Zhang H."/>
        </authorList>
    </citation>
    <scope>NUCLEOTIDE SEQUENCE</scope>
    <source>
        <strain evidence="7">G02</strain>
    </source>
</reference>
<dbReference type="PROSITE" id="PS51999">
    <property type="entry name" value="ZF_GRF"/>
    <property type="match status" value="1"/>
</dbReference>
<reference evidence="7" key="1">
    <citation type="submission" date="2020-06" db="EMBL/GenBank/DDBJ databases">
        <authorList>
            <person name="Li T."/>
            <person name="Hu X."/>
            <person name="Zhang T."/>
            <person name="Song X."/>
            <person name="Zhang H."/>
            <person name="Dai N."/>
            <person name="Sheng W."/>
            <person name="Hou X."/>
            <person name="Wei L."/>
        </authorList>
    </citation>
    <scope>NUCLEOTIDE SEQUENCE</scope>
    <source>
        <strain evidence="7">G02</strain>
        <tissue evidence="7">Leaf</tissue>
    </source>
</reference>
<keyword evidence="3" id="KW-0862">Zinc</keyword>